<reference evidence="1 2" key="1">
    <citation type="submission" date="2016-03" db="EMBL/GenBank/DDBJ databases">
        <title>Cyphomyrmex costatus WGS genome.</title>
        <authorList>
            <person name="Nygaard S."/>
            <person name="Hu H."/>
            <person name="Boomsma J."/>
            <person name="Zhang G."/>
        </authorList>
    </citation>
    <scope>NUCLEOTIDE SEQUENCE [LARGE SCALE GENOMIC DNA]</scope>
    <source>
        <strain evidence="1">MS0001</strain>
        <tissue evidence="1">Whole body</tissue>
    </source>
</reference>
<dbReference type="EMBL" id="KQ977827">
    <property type="protein sequence ID" value="KYM99483.1"/>
    <property type="molecule type" value="Genomic_DNA"/>
</dbReference>
<dbReference type="Proteomes" id="UP000078542">
    <property type="component" value="Unassembled WGS sequence"/>
</dbReference>
<evidence type="ECO:0000313" key="1">
    <source>
        <dbReference type="EMBL" id="KYM99483.1"/>
    </source>
</evidence>
<name>A0A195CHC3_9HYME</name>
<accession>A0A195CHC3</accession>
<organism evidence="1 2">
    <name type="scientific">Cyphomyrmex costatus</name>
    <dbReference type="NCBI Taxonomy" id="456900"/>
    <lineage>
        <taxon>Eukaryota</taxon>
        <taxon>Metazoa</taxon>
        <taxon>Ecdysozoa</taxon>
        <taxon>Arthropoda</taxon>
        <taxon>Hexapoda</taxon>
        <taxon>Insecta</taxon>
        <taxon>Pterygota</taxon>
        <taxon>Neoptera</taxon>
        <taxon>Endopterygota</taxon>
        <taxon>Hymenoptera</taxon>
        <taxon>Apocrita</taxon>
        <taxon>Aculeata</taxon>
        <taxon>Formicoidea</taxon>
        <taxon>Formicidae</taxon>
        <taxon>Myrmicinae</taxon>
        <taxon>Cyphomyrmex</taxon>
    </lineage>
</organism>
<proteinExistence type="predicted"/>
<protein>
    <submittedName>
        <fullName evidence="1">Uncharacterized protein</fullName>
    </submittedName>
</protein>
<evidence type="ECO:0000313" key="2">
    <source>
        <dbReference type="Proteomes" id="UP000078542"/>
    </source>
</evidence>
<sequence length="100" mass="11045">MYLADPLPGCAKDTGLFRLSVASRRTSCEIVLVTLLSVHSSWQFVSPTTSATRRTARRSIGPAPLVLPLTVRDATSRSRILYERRKRTEDGNGLGDEARN</sequence>
<dbReference type="AlphaFoldDB" id="A0A195CHC3"/>
<gene>
    <name evidence="1" type="ORF">ALC62_09830</name>
</gene>
<keyword evidence="2" id="KW-1185">Reference proteome</keyword>